<feature type="region of interest" description="Disordered" evidence="6">
    <location>
        <begin position="251"/>
        <end position="281"/>
    </location>
</feature>
<evidence type="ECO:0000256" key="2">
    <source>
        <dbReference type="ARBA" id="ARBA00013194"/>
    </source>
</evidence>
<dbReference type="SUPFAM" id="SSF54534">
    <property type="entry name" value="FKBP-like"/>
    <property type="match status" value="1"/>
</dbReference>
<dbReference type="GO" id="GO:0003755">
    <property type="term" value="F:peptidyl-prolyl cis-trans isomerase activity"/>
    <property type="evidence" value="ECO:0007669"/>
    <property type="project" value="UniProtKB-KW"/>
</dbReference>
<feature type="compositionally biased region" description="Polar residues" evidence="6">
    <location>
        <begin position="253"/>
        <end position="263"/>
    </location>
</feature>
<dbReference type="OrthoDB" id="1902587at2759"/>
<dbReference type="RefSeq" id="XP_040757233.1">
    <property type="nucleotide sequence ID" value="XM_040907472.1"/>
</dbReference>
<dbReference type="InterPro" id="IPR001179">
    <property type="entry name" value="PPIase_FKBP_dom"/>
</dbReference>
<keyword evidence="3 5" id="KW-0697">Rotamase</keyword>
<dbReference type="PANTHER" id="PTHR43811:SF19">
    <property type="entry name" value="39 KDA FK506-BINDING NUCLEAR PROTEIN"/>
    <property type="match status" value="1"/>
</dbReference>
<feature type="compositionally biased region" description="Low complexity" evidence="6">
    <location>
        <begin position="264"/>
        <end position="281"/>
    </location>
</feature>
<keyword evidence="4 5" id="KW-0413">Isomerase</keyword>
<evidence type="ECO:0000256" key="6">
    <source>
        <dbReference type="SAM" id="MobiDB-lite"/>
    </source>
</evidence>
<dbReference type="GeneID" id="63824501"/>
<evidence type="ECO:0000313" key="9">
    <source>
        <dbReference type="Proteomes" id="UP000076871"/>
    </source>
</evidence>
<evidence type="ECO:0000256" key="1">
    <source>
        <dbReference type="ARBA" id="ARBA00000971"/>
    </source>
</evidence>
<keyword evidence="9" id="KW-1185">Reference proteome</keyword>
<gene>
    <name evidence="8" type="ORF">LAESUDRAFT_718642</name>
</gene>
<sequence length="502" mass="53627">MSHHMVTSWGATLRPGRSTLLVPEGFGLRITNAALVVGDFIVDANSGRTSLWMTHIRSPSIPSPLLNSPAMNERVILFTLISQRVEHLTLDITFAANEYVALEVVGKSCICLSGNFVCAQKDVFPVNKCTLMESFSAASSDITLNTLNTIHSSTLADKPEALSTGNESAHSTRAKKRARIESLTASINPNPPASTTTSAFVSKASSQRPRWSYIGAPPASVASSKALGKRPVCISLTEFFTVFLTEPKRTESTSEFTDGVSSDTSATPTPIPAQSASAAAQQPALKMKNSNAKSSIDVAPAARPASVENVSNAVVIRDHKNGSGQLTATRGDVVRVWYRLQLADETTIDSRMEGAPLKITLGENVILPEIDKGIIGMKVEGERLIIIPPALGYGSHQHGAIPPNSTLFFQCKLLGIQQADSKQHHFTTGGYIGCARTRRERLIVLLFGLDAHVVSAADEHITYGVGFGVLGIEAVIEIPNERELGDDEADVARARAFAGSDA</sequence>
<dbReference type="PANTHER" id="PTHR43811">
    <property type="entry name" value="FKBP-TYPE PEPTIDYL-PROLYL CIS-TRANS ISOMERASE FKPA"/>
    <property type="match status" value="1"/>
</dbReference>
<evidence type="ECO:0000256" key="4">
    <source>
        <dbReference type="ARBA" id="ARBA00023235"/>
    </source>
</evidence>
<dbReference type="Gene3D" id="2.60.120.340">
    <property type="entry name" value="Nucleoplasmin core domain"/>
    <property type="match status" value="1"/>
</dbReference>
<dbReference type="EMBL" id="KV427830">
    <property type="protein sequence ID" value="KZS99492.1"/>
    <property type="molecule type" value="Genomic_DNA"/>
</dbReference>
<reference evidence="8 9" key="1">
    <citation type="journal article" date="2016" name="Mol. Biol. Evol.">
        <title>Comparative Genomics of Early-Diverging Mushroom-Forming Fungi Provides Insights into the Origins of Lignocellulose Decay Capabilities.</title>
        <authorList>
            <person name="Nagy L.G."/>
            <person name="Riley R."/>
            <person name="Tritt A."/>
            <person name="Adam C."/>
            <person name="Daum C."/>
            <person name="Floudas D."/>
            <person name="Sun H."/>
            <person name="Yadav J.S."/>
            <person name="Pangilinan J."/>
            <person name="Larsson K.H."/>
            <person name="Matsuura K."/>
            <person name="Barry K."/>
            <person name="Labutti K."/>
            <person name="Kuo R."/>
            <person name="Ohm R.A."/>
            <person name="Bhattacharya S.S."/>
            <person name="Shirouzu T."/>
            <person name="Yoshinaga Y."/>
            <person name="Martin F.M."/>
            <person name="Grigoriev I.V."/>
            <person name="Hibbett D.S."/>
        </authorList>
    </citation>
    <scope>NUCLEOTIDE SEQUENCE [LARGE SCALE GENOMIC DNA]</scope>
    <source>
        <strain evidence="8 9">93-53</strain>
    </source>
</reference>
<dbReference type="EC" id="5.2.1.8" evidence="2 5"/>
<protein>
    <recommendedName>
        <fullName evidence="2 5">peptidylprolyl isomerase</fullName>
        <ecNumber evidence="2 5">5.2.1.8</ecNumber>
    </recommendedName>
</protein>
<evidence type="ECO:0000256" key="5">
    <source>
        <dbReference type="PROSITE-ProRule" id="PRU00277"/>
    </source>
</evidence>
<dbReference type="Gene3D" id="3.10.50.40">
    <property type="match status" value="1"/>
</dbReference>
<dbReference type="Pfam" id="PF00254">
    <property type="entry name" value="FKBP_C"/>
    <property type="match status" value="1"/>
</dbReference>
<dbReference type="AlphaFoldDB" id="A0A165AR15"/>
<dbReference type="InterPro" id="IPR046357">
    <property type="entry name" value="PPIase_dom_sf"/>
</dbReference>
<comment type="catalytic activity">
    <reaction evidence="1 5">
        <text>[protein]-peptidylproline (omega=180) = [protein]-peptidylproline (omega=0)</text>
        <dbReference type="Rhea" id="RHEA:16237"/>
        <dbReference type="Rhea" id="RHEA-COMP:10747"/>
        <dbReference type="Rhea" id="RHEA-COMP:10748"/>
        <dbReference type="ChEBI" id="CHEBI:83833"/>
        <dbReference type="ChEBI" id="CHEBI:83834"/>
        <dbReference type="EC" id="5.2.1.8"/>
    </reaction>
</comment>
<dbReference type="PROSITE" id="PS50059">
    <property type="entry name" value="FKBP_PPIASE"/>
    <property type="match status" value="1"/>
</dbReference>
<dbReference type="InParanoid" id="A0A165AR15"/>
<name>A0A165AR15_9APHY</name>
<feature type="non-terminal residue" evidence="8">
    <location>
        <position position="502"/>
    </location>
</feature>
<evidence type="ECO:0000313" key="8">
    <source>
        <dbReference type="EMBL" id="KZS99492.1"/>
    </source>
</evidence>
<dbReference type="Pfam" id="PF17800">
    <property type="entry name" value="NPL"/>
    <property type="match status" value="1"/>
</dbReference>
<proteinExistence type="predicted"/>
<accession>A0A165AR15</accession>
<dbReference type="STRING" id="1314785.A0A165AR15"/>
<dbReference type="Proteomes" id="UP000076871">
    <property type="component" value="Unassembled WGS sequence"/>
</dbReference>
<organism evidence="8 9">
    <name type="scientific">Laetiporus sulphureus 93-53</name>
    <dbReference type="NCBI Taxonomy" id="1314785"/>
    <lineage>
        <taxon>Eukaryota</taxon>
        <taxon>Fungi</taxon>
        <taxon>Dikarya</taxon>
        <taxon>Basidiomycota</taxon>
        <taxon>Agaricomycotina</taxon>
        <taxon>Agaricomycetes</taxon>
        <taxon>Polyporales</taxon>
        <taxon>Laetiporus</taxon>
    </lineage>
</organism>
<evidence type="ECO:0000256" key="3">
    <source>
        <dbReference type="ARBA" id="ARBA00023110"/>
    </source>
</evidence>
<dbReference type="InterPro" id="IPR041232">
    <property type="entry name" value="NPL"/>
</dbReference>
<feature type="domain" description="PPIase FKBP-type" evidence="7">
    <location>
        <begin position="331"/>
        <end position="417"/>
    </location>
</feature>
<evidence type="ECO:0000259" key="7">
    <source>
        <dbReference type="PROSITE" id="PS50059"/>
    </source>
</evidence>